<dbReference type="Proteomes" id="UP000015105">
    <property type="component" value="Chromosome 6D"/>
</dbReference>
<reference evidence="2" key="5">
    <citation type="journal article" date="2021" name="G3 (Bethesda)">
        <title>Aegilops tauschii genome assembly Aet v5.0 features greater sequence contiguity and improved annotation.</title>
        <authorList>
            <person name="Wang L."/>
            <person name="Zhu T."/>
            <person name="Rodriguez J.C."/>
            <person name="Deal K.R."/>
            <person name="Dubcovsky J."/>
            <person name="McGuire P.E."/>
            <person name="Lux T."/>
            <person name="Spannagl M."/>
            <person name="Mayer K.F.X."/>
            <person name="Baldrich P."/>
            <person name="Meyers B.C."/>
            <person name="Huo N."/>
            <person name="Gu Y.Q."/>
            <person name="Zhou H."/>
            <person name="Devos K.M."/>
            <person name="Bennetzen J.L."/>
            <person name="Unver T."/>
            <person name="Budak H."/>
            <person name="Gulick P.J."/>
            <person name="Galiba G."/>
            <person name="Kalapos B."/>
            <person name="Nelson D.R."/>
            <person name="Li P."/>
            <person name="You F.M."/>
            <person name="Luo M.C."/>
            <person name="Dvorak J."/>
        </authorList>
    </citation>
    <scope>NUCLEOTIDE SEQUENCE [LARGE SCALE GENOMIC DNA]</scope>
    <source>
        <strain evidence="2">cv. AL8/78</strain>
    </source>
</reference>
<dbReference type="GO" id="GO:0003676">
    <property type="term" value="F:nucleic acid binding"/>
    <property type="evidence" value="ECO:0007669"/>
    <property type="project" value="InterPro"/>
</dbReference>
<name>A0A453N5Z9_AEGTS</name>
<reference evidence="3" key="1">
    <citation type="journal article" date="2014" name="Science">
        <title>Ancient hybridizations among the ancestral genomes of bread wheat.</title>
        <authorList>
            <consortium name="International Wheat Genome Sequencing Consortium,"/>
            <person name="Marcussen T."/>
            <person name="Sandve S.R."/>
            <person name="Heier L."/>
            <person name="Spannagl M."/>
            <person name="Pfeifer M."/>
            <person name="Jakobsen K.S."/>
            <person name="Wulff B.B."/>
            <person name="Steuernagel B."/>
            <person name="Mayer K.F."/>
            <person name="Olsen O.A."/>
        </authorList>
    </citation>
    <scope>NUCLEOTIDE SEQUENCE [LARGE SCALE GENOMIC DNA]</scope>
    <source>
        <strain evidence="3">cv. AL8/78</strain>
    </source>
</reference>
<evidence type="ECO:0000313" key="2">
    <source>
        <dbReference type="EnsemblPlants" id="AET6Gv20235000.10"/>
    </source>
</evidence>
<dbReference type="InterPro" id="IPR002156">
    <property type="entry name" value="RNaseH_domain"/>
</dbReference>
<reference evidence="3" key="2">
    <citation type="journal article" date="2017" name="Nat. Plants">
        <title>The Aegilops tauschii genome reveals multiple impacts of transposons.</title>
        <authorList>
            <person name="Zhao G."/>
            <person name="Zou C."/>
            <person name="Li K."/>
            <person name="Wang K."/>
            <person name="Li T."/>
            <person name="Gao L."/>
            <person name="Zhang X."/>
            <person name="Wang H."/>
            <person name="Yang Z."/>
            <person name="Liu X."/>
            <person name="Jiang W."/>
            <person name="Mao L."/>
            <person name="Kong X."/>
            <person name="Jiao Y."/>
            <person name="Jia J."/>
        </authorList>
    </citation>
    <scope>NUCLEOTIDE SEQUENCE [LARGE SCALE GENOMIC DNA]</scope>
    <source>
        <strain evidence="3">cv. AL8/78</strain>
    </source>
</reference>
<dbReference type="Pfam" id="PF13456">
    <property type="entry name" value="RVT_3"/>
    <property type="match status" value="1"/>
</dbReference>
<dbReference type="AlphaFoldDB" id="A0A453N5Z9"/>
<proteinExistence type="predicted"/>
<dbReference type="GO" id="GO:0004523">
    <property type="term" value="F:RNA-DNA hybrid ribonuclease activity"/>
    <property type="evidence" value="ECO:0007669"/>
    <property type="project" value="InterPro"/>
</dbReference>
<reference evidence="2" key="4">
    <citation type="submission" date="2019-03" db="UniProtKB">
        <authorList>
            <consortium name="EnsemblPlants"/>
        </authorList>
    </citation>
    <scope>IDENTIFICATION</scope>
</reference>
<accession>A0A453N5Z9</accession>
<evidence type="ECO:0000259" key="1">
    <source>
        <dbReference type="Pfam" id="PF13456"/>
    </source>
</evidence>
<dbReference type="Gramene" id="AET6Gv20235000.10">
    <property type="protein sequence ID" value="AET6Gv20235000.10"/>
    <property type="gene ID" value="AET6Gv20235000"/>
</dbReference>
<organism evidence="2 3">
    <name type="scientific">Aegilops tauschii subsp. strangulata</name>
    <name type="common">Goatgrass</name>
    <dbReference type="NCBI Taxonomy" id="200361"/>
    <lineage>
        <taxon>Eukaryota</taxon>
        <taxon>Viridiplantae</taxon>
        <taxon>Streptophyta</taxon>
        <taxon>Embryophyta</taxon>
        <taxon>Tracheophyta</taxon>
        <taxon>Spermatophyta</taxon>
        <taxon>Magnoliopsida</taxon>
        <taxon>Liliopsida</taxon>
        <taxon>Poales</taxon>
        <taxon>Poaceae</taxon>
        <taxon>BOP clade</taxon>
        <taxon>Pooideae</taxon>
        <taxon>Triticodae</taxon>
        <taxon>Triticeae</taxon>
        <taxon>Triticinae</taxon>
        <taxon>Aegilops</taxon>
    </lineage>
</organism>
<feature type="domain" description="RNase H type-1" evidence="1">
    <location>
        <begin position="5"/>
        <end position="75"/>
    </location>
</feature>
<sequence>MSHAISLSADIWVMRVIFETDSQLQMEALNINKVDSSAYAAVIEDTKYQLKLWFSYYEINVCRRSANSVAHELASLDRMYEPNHYVEWEADVPALMAACALGDSAQHR</sequence>
<reference evidence="2" key="3">
    <citation type="journal article" date="2017" name="Nature">
        <title>Genome sequence of the progenitor of the wheat D genome Aegilops tauschii.</title>
        <authorList>
            <person name="Luo M.C."/>
            <person name="Gu Y.Q."/>
            <person name="Puiu D."/>
            <person name="Wang H."/>
            <person name="Twardziok S.O."/>
            <person name="Deal K.R."/>
            <person name="Huo N."/>
            <person name="Zhu T."/>
            <person name="Wang L."/>
            <person name="Wang Y."/>
            <person name="McGuire P.E."/>
            <person name="Liu S."/>
            <person name="Long H."/>
            <person name="Ramasamy R.K."/>
            <person name="Rodriguez J.C."/>
            <person name="Van S.L."/>
            <person name="Yuan L."/>
            <person name="Wang Z."/>
            <person name="Xia Z."/>
            <person name="Xiao L."/>
            <person name="Anderson O.D."/>
            <person name="Ouyang S."/>
            <person name="Liang Y."/>
            <person name="Zimin A.V."/>
            <person name="Pertea G."/>
            <person name="Qi P."/>
            <person name="Bennetzen J.L."/>
            <person name="Dai X."/>
            <person name="Dawson M.W."/>
            <person name="Muller H.G."/>
            <person name="Kugler K."/>
            <person name="Rivarola-Duarte L."/>
            <person name="Spannagl M."/>
            <person name="Mayer K.F.X."/>
            <person name="Lu F.H."/>
            <person name="Bevan M.W."/>
            <person name="Leroy P."/>
            <person name="Li P."/>
            <person name="You F.M."/>
            <person name="Sun Q."/>
            <person name="Liu Z."/>
            <person name="Lyons E."/>
            <person name="Wicker T."/>
            <person name="Salzberg S.L."/>
            <person name="Devos K.M."/>
            <person name="Dvorak J."/>
        </authorList>
    </citation>
    <scope>NUCLEOTIDE SEQUENCE [LARGE SCALE GENOMIC DNA]</scope>
    <source>
        <strain evidence="2">cv. AL8/78</strain>
    </source>
</reference>
<dbReference type="EnsemblPlants" id="AET6Gv20235000.1">
    <property type="protein sequence ID" value="AET6Gv20235000.1"/>
    <property type="gene ID" value="AET6Gv20235000"/>
</dbReference>
<dbReference type="EnsemblPlants" id="AET6Gv20235000.10">
    <property type="protein sequence ID" value="AET6Gv20235000.10"/>
    <property type="gene ID" value="AET6Gv20235000"/>
</dbReference>
<protein>
    <recommendedName>
        <fullName evidence="1">RNase H type-1 domain-containing protein</fullName>
    </recommendedName>
</protein>
<evidence type="ECO:0000313" key="3">
    <source>
        <dbReference type="Proteomes" id="UP000015105"/>
    </source>
</evidence>
<keyword evidence="3" id="KW-1185">Reference proteome</keyword>
<dbReference type="Gramene" id="AET6Gv20235000.1">
    <property type="protein sequence ID" value="AET6Gv20235000.1"/>
    <property type="gene ID" value="AET6Gv20235000"/>
</dbReference>